<dbReference type="EMBL" id="CP119321">
    <property type="protein sequence ID" value="WEK12371.1"/>
    <property type="molecule type" value="Genomic_DNA"/>
</dbReference>
<keyword evidence="1" id="KW-0378">Hydrolase</keyword>
<keyword evidence="1" id="KW-0347">Helicase</keyword>
<gene>
    <name evidence="1" type="ORF">P0Y48_07730</name>
</gene>
<proteinExistence type="predicted"/>
<protein>
    <submittedName>
        <fullName evidence="1">Helicase</fullName>
    </submittedName>
</protein>
<dbReference type="GO" id="GO:0004386">
    <property type="term" value="F:helicase activity"/>
    <property type="evidence" value="ECO:0007669"/>
    <property type="project" value="UniProtKB-KW"/>
</dbReference>
<sequence>MSGLALAVGATAVVATLAVGCATAGAVSVRMARAAGAADAAALAAADAASGAIAGEPCARAAETAQRVGGVLLGCDVDGVVATVMVAVPLGPFQPTARARAGPPG</sequence>
<keyword evidence="1" id="KW-0547">Nucleotide-binding</keyword>
<reference evidence="1" key="1">
    <citation type="submission" date="2023-03" db="EMBL/GenBank/DDBJ databases">
        <title>Andean soil-derived lignocellulolytic bacterial consortium as a source of novel taxa and putative plastic-active enzymes.</title>
        <authorList>
            <person name="Diaz-Garcia L."/>
            <person name="Chuvochina M."/>
            <person name="Feuerriegel G."/>
            <person name="Bunk B."/>
            <person name="Sproer C."/>
            <person name="Streit W.R."/>
            <person name="Rodriguez L.M."/>
            <person name="Overmann J."/>
            <person name="Jimenez D.J."/>
        </authorList>
    </citation>
    <scope>NUCLEOTIDE SEQUENCE</scope>
    <source>
        <strain evidence="1">MAG 4610</strain>
    </source>
</reference>
<dbReference type="AlphaFoldDB" id="A0AAJ5VXU8"/>
<evidence type="ECO:0000313" key="2">
    <source>
        <dbReference type="Proteomes" id="UP001213972"/>
    </source>
</evidence>
<organism evidence="1 2">
    <name type="scientific">Candidatus Microbacterium phytovorans</name>
    <dbReference type="NCBI Taxonomy" id="3121374"/>
    <lineage>
        <taxon>Bacteria</taxon>
        <taxon>Bacillati</taxon>
        <taxon>Actinomycetota</taxon>
        <taxon>Actinomycetes</taxon>
        <taxon>Micrococcales</taxon>
        <taxon>Microbacteriaceae</taxon>
        <taxon>Microbacterium</taxon>
    </lineage>
</organism>
<keyword evidence="1" id="KW-0067">ATP-binding</keyword>
<evidence type="ECO:0000313" key="1">
    <source>
        <dbReference type="EMBL" id="WEK12371.1"/>
    </source>
</evidence>
<name>A0AAJ5VXU8_9MICO</name>
<dbReference type="Proteomes" id="UP001213972">
    <property type="component" value="Chromosome"/>
</dbReference>
<accession>A0AAJ5VXU8</accession>